<dbReference type="RefSeq" id="XP_027770277.1">
    <property type="nucleotide sequence ID" value="XM_027914476.1"/>
</dbReference>
<evidence type="ECO:0000313" key="14">
    <source>
        <dbReference type="RefSeq" id="XP_027771230.1"/>
    </source>
</evidence>
<dbReference type="InterPro" id="IPR013955">
    <property type="entry name" value="Rep_factor-A_C"/>
</dbReference>
<dbReference type="Proteomes" id="UP000694930">
    <property type="component" value="Chromosome 3"/>
</dbReference>
<evidence type="ECO:0000313" key="16">
    <source>
        <dbReference type="RefSeq" id="XP_027771232.1"/>
    </source>
</evidence>
<reference evidence="4 5" key="2">
    <citation type="submission" date="2025-05" db="UniProtKB">
        <authorList>
            <consortium name="RefSeq"/>
        </authorList>
    </citation>
    <scope>IDENTIFICATION</scope>
</reference>
<evidence type="ECO:0000313" key="17">
    <source>
        <dbReference type="RefSeq" id="XP_027771233.1"/>
    </source>
</evidence>
<sequence>MTSLEELENQCLPISKLKKYATEWVIKVLVIRRSLTKEYKNTNGEGIRWQLILVDEEGTKIQTTLFNKDVHAWNKSFQLNQSYYIINGKLNRPKPNFLSVHKELELAFMNNTEVVEDKSHFKTDQFSNGFITFDEAEKITNGSLFDVVCILLTVKALTGEGRSIRREVIVTNERYDRKVMTLWGDFAEIEGQMLQSLESEKPVLAFCDVKSSIYQGDFVLSTTPVSSLLINPQFEKANNLQKWNDNMKAEKIDISLMPSRLMQTARQVKISNILNGSLAIVKDMYYKFNATVTDIDSNTDPWYPGCNKCYKRVTVINSVATCTYCRAEDVDYEARYRLKIDVTAEDQFLSITMFDAAKYYFGCNVKEYVLSTSEKKEQSPYYRKMVLSKGKEFSILVKIDRKFPDVDTNMNVIAMEIHEVSKKLPPDQTKVKIPITKQRSKRTKILSDDEKMKGIVAGIPHIEKDIAAVETDIENPHKKNTCKRTNNIKQVIADDNPQKLRIHEVEKHIVLDESDDEAPLIQLQRKRTRKVKGKNIMPYPMEKKIKEEKNNI</sequence>
<accession>A0ABM1V3F8</accession>
<evidence type="ECO:0000313" key="3">
    <source>
        <dbReference type="Proteomes" id="UP000694930"/>
    </source>
</evidence>
<evidence type="ECO:0000313" key="18">
    <source>
        <dbReference type="RefSeq" id="XP_027771235.1"/>
    </source>
</evidence>
<dbReference type="RefSeq" id="XP_027771231.1">
    <property type="nucleotide sequence ID" value="XM_027915430.1"/>
</dbReference>
<protein>
    <submittedName>
        <fullName evidence="4 5">Replication protein A 70 kDa DNA-binding subunit D-like</fullName>
    </submittedName>
</protein>
<dbReference type="Proteomes" id="UP000694930">
    <property type="component" value="Chromosome 12"/>
</dbReference>
<dbReference type="RefSeq" id="XP_027770293.1">
    <property type="nucleotide sequence ID" value="XM_027914492.1"/>
</dbReference>
<evidence type="ECO:0000313" key="9">
    <source>
        <dbReference type="RefSeq" id="XP_027770289.1"/>
    </source>
</evidence>
<reference evidence="3" key="1">
    <citation type="journal article" date="2014" name="Nat. Genet.">
        <title>The genome of the stress-tolerant wild tomato species Solanum pennellii.</title>
        <authorList>
            <person name="Bolger A."/>
            <person name="Scossa F."/>
            <person name="Bolger M.E."/>
            <person name="Lanz C."/>
            <person name="Maumus F."/>
            <person name="Tohge T."/>
            <person name="Quesneville H."/>
            <person name="Alseekh S."/>
            <person name="Sorensen I."/>
            <person name="Lichtenstein G."/>
            <person name="Fich E.A."/>
            <person name="Conte M."/>
            <person name="Keller H."/>
            <person name="Schneeberger K."/>
            <person name="Schwacke R."/>
            <person name="Ofner I."/>
            <person name="Vrebalov J."/>
            <person name="Xu Y."/>
            <person name="Osorio S."/>
            <person name="Aflitos S.A."/>
            <person name="Schijlen E."/>
            <person name="Jimenez-Gomez J.M."/>
            <person name="Ryngajllo M."/>
            <person name="Kimura S."/>
            <person name="Kumar R."/>
            <person name="Koenig D."/>
            <person name="Headland L.R."/>
            <person name="Maloof J.N."/>
            <person name="Sinha N."/>
            <person name="van Ham R.C."/>
            <person name="Lankhorst R.K."/>
            <person name="Mao L."/>
            <person name="Vogel A."/>
            <person name="Arsova B."/>
            <person name="Panstruga R."/>
            <person name="Fei Z."/>
            <person name="Rose J.K."/>
            <person name="Zamir D."/>
            <person name="Carrari F."/>
            <person name="Giovannoni J.J."/>
            <person name="Weigel D."/>
            <person name="Usadel B."/>
            <person name="Fernie A.R."/>
        </authorList>
    </citation>
    <scope>NUCLEOTIDE SEQUENCE [LARGE SCALE GENOMIC DNA]</scope>
</reference>
<keyword evidence="3" id="KW-1185">Reference proteome</keyword>
<dbReference type="RefSeq" id="XP_027771230.1">
    <property type="nucleotide sequence ID" value="XM_027915429.1"/>
</dbReference>
<dbReference type="Proteomes" id="UP000694930">
    <property type="component" value="Chromosome 2"/>
</dbReference>
<dbReference type="RefSeq" id="XP_027770292.1">
    <property type="nucleotide sequence ID" value="XM_027914491.1"/>
</dbReference>
<dbReference type="Gene3D" id="2.40.50.140">
    <property type="entry name" value="Nucleic acid-binding proteins"/>
    <property type="match status" value="3"/>
</dbReference>
<name>A0ABM1V3F8_SOLPN</name>
<feature type="domain" description="Replication factor A C-terminal" evidence="2">
    <location>
        <begin position="285"/>
        <end position="420"/>
    </location>
</feature>
<dbReference type="RefSeq" id="XP_027770278.1">
    <property type="nucleotide sequence ID" value="XM_027914477.1"/>
</dbReference>
<feature type="domain" description="Replication protein A 70 kDa DNA-binding subunit B/D first OB fold" evidence="1">
    <location>
        <begin position="14"/>
        <end position="116"/>
    </location>
</feature>
<dbReference type="RefSeq" id="XP_027770289.1">
    <property type="nucleotide sequence ID" value="XM_027914488.1"/>
</dbReference>
<evidence type="ECO:0000313" key="13">
    <source>
        <dbReference type="RefSeq" id="XP_027770293.1"/>
    </source>
</evidence>
<evidence type="ECO:0000313" key="5">
    <source>
        <dbReference type="RefSeq" id="XP_015064456.2"/>
    </source>
</evidence>
<dbReference type="PANTHER" id="PTHR47165">
    <property type="entry name" value="OS03G0429900 PROTEIN"/>
    <property type="match status" value="1"/>
</dbReference>
<dbReference type="RefSeq" id="XP_027770290.1">
    <property type="nucleotide sequence ID" value="XM_027914489.1"/>
</dbReference>
<dbReference type="PANTHER" id="PTHR47165:SF4">
    <property type="entry name" value="OS03G0429900 PROTEIN"/>
    <property type="match status" value="1"/>
</dbReference>
<dbReference type="RefSeq" id="XP_027771233.1">
    <property type="nucleotide sequence ID" value="XM_027915432.1"/>
</dbReference>
<evidence type="ECO:0000313" key="12">
    <source>
        <dbReference type="RefSeq" id="XP_027770292.1"/>
    </source>
</evidence>
<dbReference type="RefSeq" id="XP_027771235.1">
    <property type="nucleotide sequence ID" value="XM_027915434.1"/>
</dbReference>
<proteinExistence type="predicted"/>
<evidence type="ECO:0000313" key="8">
    <source>
        <dbReference type="RefSeq" id="XP_027770278.1"/>
    </source>
</evidence>
<evidence type="ECO:0000313" key="4">
    <source>
        <dbReference type="RefSeq" id="XP_015060121.2"/>
    </source>
</evidence>
<dbReference type="GeneID" id="107009622"/>
<dbReference type="RefSeq" id="XP_015060121.2">
    <property type="nucleotide sequence ID" value="XM_015204635.2"/>
</dbReference>
<dbReference type="InterPro" id="IPR012340">
    <property type="entry name" value="NA-bd_OB-fold"/>
</dbReference>
<dbReference type="SUPFAM" id="SSF50249">
    <property type="entry name" value="Nucleic acid-binding proteins"/>
    <property type="match status" value="3"/>
</dbReference>
<evidence type="ECO:0000259" key="1">
    <source>
        <dbReference type="Pfam" id="PF02721"/>
    </source>
</evidence>
<evidence type="ECO:0000313" key="11">
    <source>
        <dbReference type="RefSeq" id="XP_027770291.1"/>
    </source>
</evidence>
<dbReference type="RefSeq" id="XP_027771232.1">
    <property type="nucleotide sequence ID" value="XM_027915431.1"/>
</dbReference>
<evidence type="ECO:0000313" key="15">
    <source>
        <dbReference type="RefSeq" id="XP_027771231.1"/>
    </source>
</evidence>
<evidence type="ECO:0000313" key="7">
    <source>
        <dbReference type="RefSeq" id="XP_027770277.1"/>
    </source>
</evidence>
<evidence type="ECO:0000313" key="10">
    <source>
        <dbReference type="RefSeq" id="XP_027770290.1"/>
    </source>
</evidence>
<dbReference type="RefSeq" id="XP_015064456.2">
    <property type="nucleotide sequence ID" value="XM_015208970.2"/>
</dbReference>
<dbReference type="Pfam" id="PF02721">
    <property type="entry name" value="DUF223"/>
    <property type="match status" value="1"/>
</dbReference>
<evidence type="ECO:0000313" key="6">
    <source>
        <dbReference type="RefSeq" id="XP_027770276.1"/>
    </source>
</evidence>
<organism evidence="3 6">
    <name type="scientific">Solanum pennellii</name>
    <name type="common">Tomato</name>
    <name type="synonym">Lycopersicon pennellii</name>
    <dbReference type="NCBI Taxonomy" id="28526"/>
    <lineage>
        <taxon>Eukaryota</taxon>
        <taxon>Viridiplantae</taxon>
        <taxon>Streptophyta</taxon>
        <taxon>Embryophyta</taxon>
        <taxon>Tracheophyta</taxon>
        <taxon>Spermatophyta</taxon>
        <taxon>Magnoliopsida</taxon>
        <taxon>eudicotyledons</taxon>
        <taxon>Gunneridae</taxon>
        <taxon>Pentapetalae</taxon>
        <taxon>asterids</taxon>
        <taxon>lamiids</taxon>
        <taxon>Solanales</taxon>
        <taxon>Solanaceae</taxon>
        <taxon>Solanoideae</taxon>
        <taxon>Solaneae</taxon>
        <taxon>Solanum</taxon>
        <taxon>Solanum subgen. Lycopersicon</taxon>
    </lineage>
</organism>
<dbReference type="RefSeq" id="XP_027770276.1">
    <property type="nucleotide sequence ID" value="XM_027914475.1"/>
</dbReference>
<dbReference type="Pfam" id="PF08646">
    <property type="entry name" value="Rep_fac-A_C"/>
    <property type="match status" value="1"/>
</dbReference>
<dbReference type="RefSeq" id="XP_027770291.1">
    <property type="nucleotide sequence ID" value="XM_027914490.1"/>
</dbReference>
<evidence type="ECO:0000259" key="2">
    <source>
        <dbReference type="Pfam" id="PF08646"/>
    </source>
</evidence>
<dbReference type="InterPro" id="IPR003871">
    <property type="entry name" value="RFA1B/D_OB_1st"/>
</dbReference>
<gene>
    <name evidence="5 6 7 8" type="primary">LOC107009622</name>
    <name evidence="4" type="synonym">LOC107006003</name>
    <name evidence="9 10 11 12 13" type="synonym">LOC107009584</name>
    <name evidence="14 15 16 17 18" type="synonym">LOC107013025</name>
</gene>